<keyword evidence="1" id="KW-0472">Membrane</keyword>
<geneLocation type="plasmid" evidence="2 3">
    <name>pLlyPCM2298_2</name>
</geneLocation>
<evidence type="ECO:0000256" key="1">
    <source>
        <dbReference type="SAM" id="Phobius"/>
    </source>
</evidence>
<keyword evidence="2" id="KW-0614">Plasmid</keyword>
<dbReference type="RefSeq" id="WP_252582764.1">
    <property type="nucleotide sequence ID" value="NZ_CP071529.1"/>
</dbReference>
<evidence type="ECO:0000313" key="2">
    <source>
        <dbReference type="EMBL" id="USQ15528.1"/>
    </source>
</evidence>
<gene>
    <name evidence="2" type="ORF">J2N86_16005</name>
</gene>
<proteinExistence type="predicted"/>
<protein>
    <submittedName>
        <fullName evidence="2">Uncharacterized protein</fullName>
    </submittedName>
</protein>
<accession>A0ABY4YD04</accession>
<keyword evidence="3" id="KW-1185">Reference proteome</keyword>
<dbReference type="Proteomes" id="UP001057474">
    <property type="component" value="Plasmid pLlyPCM2298_2"/>
</dbReference>
<feature type="transmembrane region" description="Helical" evidence="1">
    <location>
        <begin position="23"/>
        <end position="44"/>
    </location>
</feature>
<evidence type="ECO:0000313" key="3">
    <source>
        <dbReference type="Proteomes" id="UP001057474"/>
    </source>
</evidence>
<keyword evidence="1" id="KW-1133">Transmembrane helix</keyword>
<name>A0ABY4YD04_9GAMM</name>
<sequence>MINLSLCTPLLVTNNSLNPKTTYYFYLFLGFIISYYLTKAFTLFTSIRPFTTDRLAHNLGYSSFESALKPYDSRMLQEIIHVNDLKG</sequence>
<dbReference type="EMBL" id="CP071529">
    <property type="protein sequence ID" value="USQ15528.1"/>
    <property type="molecule type" value="Genomic_DNA"/>
</dbReference>
<keyword evidence="1" id="KW-0812">Transmembrane</keyword>
<organism evidence="2 3">
    <name type="scientific">Legionella lytica</name>
    <dbReference type="NCBI Taxonomy" id="96232"/>
    <lineage>
        <taxon>Bacteria</taxon>
        <taxon>Pseudomonadati</taxon>
        <taxon>Pseudomonadota</taxon>
        <taxon>Gammaproteobacteria</taxon>
        <taxon>Legionellales</taxon>
        <taxon>Legionellaceae</taxon>
        <taxon>Legionella</taxon>
    </lineage>
</organism>
<reference evidence="2" key="1">
    <citation type="submission" date="2021-03" db="EMBL/GenBank/DDBJ databases">
        <title>Legionella lytica PCM 2298.</title>
        <authorList>
            <person name="Koper P."/>
        </authorList>
    </citation>
    <scope>NUCLEOTIDE SEQUENCE</scope>
    <source>
        <strain evidence="2">PCM 2298</strain>
        <plasmid evidence="2">pLlyPCM2298_2</plasmid>
    </source>
</reference>